<dbReference type="Proteomes" id="UP000242444">
    <property type="component" value="Unassembled WGS sequence"/>
</dbReference>
<keyword evidence="3" id="KW-1185">Reference proteome</keyword>
<dbReference type="AlphaFoldDB" id="A0A263D943"/>
<protein>
    <submittedName>
        <fullName evidence="2">Uncharacterized protein</fullName>
    </submittedName>
</protein>
<evidence type="ECO:0000313" key="3">
    <source>
        <dbReference type="Proteomes" id="UP000242444"/>
    </source>
</evidence>
<dbReference type="RefSeq" id="WP_094861753.1">
    <property type="nucleotide sequence ID" value="NZ_NKYE01000003.1"/>
</dbReference>
<accession>A0A263D943</accession>
<organism evidence="2 3">
    <name type="scientific">Amycolatopsis antarctica</name>
    <dbReference type="NCBI Taxonomy" id="1854586"/>
    <lineage>
        <taxon>Bacteria</taxon>
        <taxon>Bacillati</taxon>
        <taxon>Actinomycetota</taxon>
        <taxon>Actinomycetes</taxon>
        <taxon>Pseudonocardiales</taxon>
        <taxon>Pseudonocardiaceae</taxon>
        <taxon>Amycolatopsis</taxon>
    </lineage>
</organism>
<gene>
    <name evidence="2" type="ORF">CFN78_06825</name>
</gene>
<dbReference type="InParanoid" id="A0A263D943"/>
<name>A0A263D943_9PSEU</name>
<dbReference type="OrthoDB" id="9997386at2"/>
<evidence type="ECO:0000256" key="1">
    <source>
        <dbReference type="SAM" id="MobiDB-lite"/>
    </source>
</evidence>
<proteinExistence type="predicted"/>
<comment type="caution">
    <text evidence="2">The sequence shown here is derived from an EMBL/GenBank/DDBJ whole genome shotgun (WGS) entry which is preliminary data.</text>
</comment>
<sequence>MYGYRAIHKDTGELRMFPLREQAESVLHAELGDWTIERTYNPAWRLPIPMLPDANGYPADHPLHRPRRADDRERRTHG</sequence>
<feature type="region of interest" description="Disordered" evidence="1">
    <location>
        <begin position="55"/>
        <end position="78"/>
    </location>
</feature>
<feature type="compositionally biased region" description="Basic and acidic residues" evidence="1">
    <location>
        <begin position="68"/>
        <end position="78"/>
    </location>
</feature>
<dbReference type="EMBL" id="NKYE01000003">
    <property type="protein sequence ID" value="OZM73996.1"/>
    <property type="molecule type" value="Genomic_DNA"/>
</dbReference>
<evidence type="ECO:0000313" key="2">
    <source>
        <dbReference type="EMBL" id="OZM73996.1"/>
    </source>
</evidence>
<reference evidence="2 3" key="1">
    <citation type="submission" date="2017-07" db="EMBL/GenBank/DDBJ databases">
        <title>Amycolatopsis antarcticus sp. nov., isolated from the surface of an Antarcticus brown macroalga.</title>
        <authorList>
            <person name="Wang J."/>
            <person name="Leiva S."/>
            <person name="Huang J."/>
            <person name="Huang Y."/>
        </authorList>
    </citation>
    <scope>NUCLEOTIDE SEQUENCE [LARGE SCALE GENOMIC DNA]</scope>
    <source>
        <strain evidence="2 3">AU-G6</strain>
    </source>
</reference>